<dbReference type="RefSeq" id="WP_058357807.1">
    <property type="nucleotide sequence ID" value="NZ_CABKVG010000010.1"/>
</dbReference>
<name>A0ABY4DYA2_9NEIS</name>
<sequence>MAAYRDLFIVSSALVTSYGLMPTADRVAQTMQTLQSIRERALDADIVVLELSRERIPDEYEQMFLQAGAKMVMHFFGHQAVQRNYQVCSPERDPAGSSIKNLNEITAMHAFLQWCIEQSYLAPYRRVFKISGRYSLCAPFQQEVYQDEQFQGRCAFLRLNHSYLDASTSGSFKYMYMTRLWSFDPVLLPKLETWFEVMLDLLVKRYEAGGYTDIEHLLAVVIPRKYCIYLDKVGVEGLIGLHGQRVVE</sequence>
<dbReference type="EMBL" id="CP091511">
    <property type="protein sequence ID" value="UOO88508.1"/>
    <property type="molecule type" value="Genomic_DNA"/>
</dbReference>
<evidence type="ECO:0000313" key="1">
    <source>
        <dbReference type="EMBL" id="UOO88508.1"/>
    </source>
</evidence>
<dbReference type="Proteomes" id="UP000832011">
    <property type="component" value="Chromosome"/>
</dbReference>
<protein>
    <submittedName>
        <fullName evidence="1">Uncharacterized protein</fullName>
    </submittedName>
</protein>
<evidence type="ECO:0000313" key="2">
    <source>
        <dbReference type="Proteomes" id="UP000832011"/>
    </source>
</evidence>
<keyword evidence="2" id="KW-1185">Reference proteome</keyword>
<accession>A0ABY4DYA2</accession>
<reference evidence="1 2" key="1">
    <citation type="journal article" date="2022" name="Res Sq">
        <title>Evolution of multicellular longitudinally dividing oral cavity symbionts (Neisseriaceae).</title>
        <authorList>
            <person name="Nyongesa S."/>
            <person name="Weber P."/>
            <person name="Bernet E."/>
            <person name="Pullido F."/>
            <person name="Nieckarz M."/>
            <person name="Delaby M."/>
            <person name="Nieves C."/>
            <person name="Viehboeck T."/>
            <person name="Krause N."/>
            <person name="Rivera-Millot A."/>
            <person name="Nakamura A."/>
            <person name="Vischer N."/>
            <person name="VanNieuwenhze M."/>
            <person name="Brun Y."/>
            <person name="Cava F."/>
            <person name="Bulgheresi S."/>
            <person name="Veyrier F."/>
        </authorList>
    </citation>
    <scope>NUCLEOTIDE SEQUENCE [LARGE SCALE GENOMIC DNA]</scope>
    <source>
        <strain evidence="1 2">SN4</strain>
    </source>
</reference>
<proteinExistence type="predicted"/>
<organism evidence="1 2">
    <name type="scientific">Vitreoscilla massiliensis</name>
    <dbReference type="NCBI Taxonomy" id="1689272"/>
    <lineage>
        <taxon>Bacteria</taxon>
        <taxon>Pseudomonadati</taxon>
        <taxon>Pseudomonadota</taxon>
        <taxon>Betaproteobacteria</taxon>
        <taxon>Neisseriales</taxon>
        <taxon>Neisseriaceae</taxon>
        <taxon>Vitreoscilla</taxon>
    </lineage>
</organism>
<gene>
    <name evidence="1" type="ORF">LVJ82_13675</name>
</gene>